<reference evidence="2 3" key="1">
    <citation type="submission" date="2019-09" db="EMBL/GenBank/DDBJ databases">
        <title>Non-baumannii Acinetobacter spp. carrying blaNDM-1 isolated in China.</title>
        <authorList>
            <person name="Cui C."/>
            <person name="Chen C."/>
            <person name="Sun J."/>
            <person name="Liu Y."/>
        </authorList>
    </citation>
    <scope>NUCLEOTIDE SEQUENCE [LARGE SCALE GENOMIC DNA]</scope>
    <source>
        <strain evidence="2 3">HZE23-1</strain>
    </source>
</reference>
<sequence length="235" mass="26730">MKQALLMCWTTFKRLPSAWLLCLQFIILILSVLSYEYAPYRAATWVLGVLVLLVIARVIRQTPVFTLLGLSFVVGALFFSSLVLFGMKQVWVLITAHAFEACAYFSASYGLLRYMFHDRYLTKDELFAAGAAFTLMAWGFAFLYSICQLLVPYSFADPDLQAYQPWLDLLFLSFSVQSATGLADTMPVSPFARMLAMIQMFFGVMYLALIVSRLVGLQYISHLPHRKSEQEKKDT</sequence>
<keyword evidence="2" id="KW-0406">Ion transport</keyword>
<accession>A0A2S1FDH1</accession>
<evidence type="ECO:0000259" key="1">
    <source>
        <dbReference type="Pfam" id="PF07885"/>
    </source>
</evidence>
<dbReference type="Gene3D" id="1.10.287.70">
    <property type="match status" value="1"/>
</dbReference>
<evidence type="ECO:0000313" key="3">
    <source>
        <dbReference type="Proteomes" id="UP000503505"/>
    </source>
</evidence>
<protein>
    <submittedName>
        <fullName evidence="2">Two pore domain potassium channel family protein</fullName>
    </submittedName>
</protein>
<dbReference type="InterPro" id="IPR013099">
    <property type="entry name" value="K_chnl_dom"/>
</dbReference>
<name>A0A2S1FDH1_9GAMM</name>
<dbReference type="SUPFAM" id="SSF81324">
    <property type="entry name" value="Voltage-gated potassium channels"/>
    <property type="match status" value="1"/>
</dbReference>
<dbReference type="Pfam" id="PF07885">
    <property type="entry name" value="Ion_trans_2"/>
    <property type="match status" value="1"/>
</dbReference>
<dbReference type="GeneID" id="58164428"/>
<dbReference type="EMBL" id="CP044463">
    <property type="protein sequence ID" value="QIC68436.1"/>
    <property type="molecule type" value="Genomic_DNA"/>
</dbReference>
<proteinExistence type="predicted"/>
<gene>
    <name evidence="2" type="ORF">FSC10_14195</name>
</gene>
<dbReference type="Proteomes" id="UP000503505">
    <property type="component" value="Chromosome"/>
</dbReference>
<evidence type="ECO:0000313" key="2">
    <source>
        <dbReference type="EMBL" id="QIC68436.1"/>
    </source>
</evidence>
<dbReference type="GO" id="GO:0034220">
    <property type="term" value="P:monoatomic ion transmembrane transport"/>
    <property type="evidence" value="ECO:0007669"/>
    <property type="project" value="UniProtKB-KW"/>
</dbReference>
<feature type="domain" description="Potassium channel" evidence="1">
    <location>
        <begin position="165"/>
        <end position="214"/>
    </location>
</feature>
<keyword evidence="2" id="KW-0813">Transport</keyword>
<keyword evidence="2" id="KW-0407">Ion channel</keyword>
<organism evidence="2 3">
    <name type="scientific">Acinetobacter schindleri</name>
    <dbReference type="NCBI Taxonomy" id="108981"/>
    <lineage>
        <taxon>Bacteria</taxon>
        <taxon>Pseudomonadati</taxon>
        <taxon>Pseudomonadota</taxon>
        <taxon>Gammaproteobacteria</taxon>
        <taxon>Moraxellales</taxon>
        <taxon>Moraxellaceae</taxon>
        <taxon>Acinetobacter</taxon>
    </lineage>
</organism>
<dbReference type="AlphaFoldDB" id="A0A2S1FDH1"/>
<dbReference type="RefSeq" id="WP_004813684.1">
    <property type="nucleotide sequence ID" value="NZ_CAURJC010000005.1"/>
</dbReference>